<evidence type="ECO:0000256" key="2">
    <source>
        <dbReference type="ARBA" id="ARBA00023125"/>
    </source>
</evidence>
<dbReference type="PANTHER" id="PTHR43537">
    <property type="entry name" value="TRANSCRIPTIONAL REGULATOR, GNTR FAMILY"/>
    <property type="match status" value="1"/>
</dbReference>
<comment type="caution">
    <text evidence="5">The sequence shown here is derived from an EMBL/GenBank/DDBJ whole genome shotgun (WGS) entry which is preliminary data.</text>
</comment>
<accession>A0AAJ5F662</accession>
<keyword evidence="3" id="KW-0804">Transcription</keyword>
<evidence type="ECO:0000256" key="1">
    <source>
        <dbReference type="ARBA" id="ARBA00023015"/>
    </source>
</evidence>
<name>A0AAJ5F662_9DEIO</name>
<dbReference type="EMBL" id="VBRC01000004">
    <property type="protein sequence ID" value="TLK29068.1"/>
    <property type="molecule type" value="Genomic_DNA"/>
</dbReference>
<dbReference type="SMART" id="SM00895">
    <property type="entry name" value="FCD"/>
    <property type="match status" value="1"/>
</dbReference>
<dbReference type="SUPFAM" id="SSF48008">
    <property type="entry name" value="GntR ligand-binding domain-like"/>
    <property type="match status" value="1"/>
</dbReference>
<keyword evidence="2" id="KW-0238">DNA-binding</keyword>
<dbReference type="SMART" id="SM00345">
    <property type="entry name" value="HTH_GNTR"/>
    <property type="match status" value="1"/>
</dbReference>
<dbReference type="PROSITE" id="PS50949">
    <property type="entry name" value="HTH_GNTR"/>
    <property type="match status" value="1"/>
</dbReference>
<sequence length="232" mass="25048">MAGGLTPRRKGGWLAVLQPVASDRVVDVVRERLRAAILAGELAPGTRLSVPELARHLQVSRSPVREAVLLLVGEGLAVEHSRRGAEVARLDLGDLLELYELRAALESLAAGLAAGRMTAPDLAALRGVLDAQGAAALGEAGRFRELDARFHQIIVQTCGNARLARHAELLAREMRLAGPLLLNTPAHLRRSHEEHRTIERALRQRDGPAAEAAMRAHLTRVAQAVRAQPTRP</sequence>
<dbReference type="PANTHER" id="PTHR43537:SF49">
    <property type="entry name" value="TRANSCRIPTIONAL REGULATORY PROTEIN"/>
    <property type="match status" value="1"/>
</dbReference>
<dbReference type="InterPro" id="IPR036388">
    <property type="entry name" value="WH-like_DNA-bd_sf"/>
</dbReference>
<dbReference type="Pfam" id="PF07729">
    <property type="entry name" value="FCD"/>
    <property type="match status" value="1"/>
</dbReference>
<dbReference type="GO" id="GO:0003700">
    <property type="term" value="F:DNA-binding transcription factor activity"/>
    <property type="evidence" value="ECO:0007669"/>
    <property type="project" value="InterPro"/>
</dbReference>
<feature type="domain" description="HTH gntR-type" evidence="4">
    <location>
        <begin position="23"/>
        <end position="90"/>
    </location>
</feature>
<evidence type="ECO:0000313" key="5">
    <source>
        <dbReference type="EMBL" id="TLK29068.1"/>
    </source>
</evidence>
<reference evidence="5 6" key="1">
    <citation type="submission" date="2019-04" db="EMBL/GenBank/DDBJ databases">
        <title>Deinococcus metalilatus MA1002 mutant No.5.</title>
        <authorList>
            <person name="Park W."/>
            <person name="Park C."/>
        </authorList>
    </citation>
    <scope>NUCLEOTIDE SEQUENCE [LARGE SCALE GENOMIC DNA]</scope>
    <source>
        <strain evidence="5 6">MA1002-m5</strain>
    </source>
</reference>
<gene>
    <name evidence="5" type="ORF">FCS05_06710</name>
</gene>
<dbReference type="InterPro" id="IPR011711">
    <property type="entry name" value="GntR_C"/>
</dbReference>
<dbReference type="Gene3D" id="1.20.120.530">
    <property type="entry name" value="GntR ligand-binding domain-like"/>
    <property type="match status" value="1"/>
</dbReference>
<protein>
    <submittedName>
        <fullName evidence="5">GntR family transcriptional regulator</fullName>
    </submittedName>
</protein>
<dbReference type="CDD" id="cd07377">
    <property type="entry name" value="WHTH_GntR"/>
    <property type="match status" value="1"/>
</dbReference>
<keyword evidence="1" id="KW-0805">Transcription regulation</keyword>
<dbReference type="InterPro" id="IPR000524">
    <property type="entry name" value="Tscrpt_reg_HTH_GntR"/>
</dbReference>
<evidence type="ECO:0000256" key="3">
    <source>
        <dbReference type="ARBA" id="ARBA00023163"/>
    </source>
</evidence>
<dbReference type="Gene3D" id="1.10.10.10">
    <property type="entry name" value="Winged helix-like DNA-binding domain superfamily/Winged helix DNA-binding domain"/>
    <property type="match status" value="1"/>
</dbReference>
<dbReference type="InterPro" id="IPR036390">
    <property type="entry name" value="WH_DNA-bd_sf"/>
</dbReference>
<evidence type="ECO:0000313" key="6">
    <source>
        <dbReference type="Proteomes" id="UP000308000"/>
    </source>
</evidence>
<dbReference type="SUPFAM" id="SSF46785">
    <property type="entry name" value="Winged helix' DNA-binding domain"/>
    <property type="match status" value="1"/>
</dbReference>
<dbReference type="AlphaFoldDB" id="A0AAJ5F662"/>
<evidence type="ECO:0000259" key="4">
    <source>
        <dbReference type="PROSITE" id="PS50949"/>
    </source>
</evidence>
<dbReference type="InterPro" id="IPR008920">
    <property type="entry name" value="TF_FadR/GntR_C"/>
</dbReference>
<proteinExistence type="predicted"/>
<dbReference type="GO" id="GO:0003677">
    <property type="term" value="F:DNA binding"/>
    <property type="evidence" value="ECO:0007669"/>
    <property type="project" value="UniProtKB-KW"/>
</dbReference>
<dbReference type="Pfam" id="PF00392">
    <property type="entry name" value="GntR"/>
    <property type="match status" value="1"/>
</dbReference>
<organism evidence="5 6">
    <name type="scientific">Deinococcus metallilatus</name>
    <dbReference type="NCBI Taxonomy" id="1211322"/>
    <lineage>
        <taxon>Bacteria</taxon>
        <taxon>Thermotogati</taxon>
        <taxon>Deinococcota</taxon>
        <taxon>Deinococci</taxon>
        <taxon>Deinococcales</taxon>
        <taxon>Deinococcaceae</taxon>
        <taxon>Deinococcus</taxon>
    </lineage>
</organism>
<dbReference type="Proteomes" id="UP000308000">
    <property type="component" value="Unassembled WGS sequence"/>
</dbReference>